<dbReference type="InterPro" id="IPR001965">
    <property type="entry name" value="Znf_PHD"/>
</dbReference>
<dbReference type="GO" id="GO:0034472">
    <property type="term" value="P:snRNA 3'-end processing"/>
    <property type="evidence" value="ECO:0007669"/>
    <property type="project" value="TreeGrafter"/>
</dbReference>
<keyword evidence="12" id="KW-1185">Reference proteome</keyword>
<dbReference type="InterPro" id="IPR019786">
    <property type="entry name" value="Zinc_finger_PHD-type_CS"/>
</dbReference>
<dbReference type="PANTHER" id="PTHR13415">
    <property type="entry name" value="NUCLEAR FACTOR-RELATED"/>
    <property type="match status" value="1"/>
</dbReference>
<keyword evidence="4" id="KW-0479">Metal-binding</keyword>
<dbReference type="InterPro" id="IPR011011">
    <property type="entry name" value="Znf_FYVE_PHD"/>
</dbReference>
<keyword evidence="7" id="KW-0539">Nucleus</keyword>
<dbReference type="Pfam" id="PF00628">
    <property type="entry name" value="PHD"/>
    <property type="match status" value="1"/>
</dbReference>
<dbReference type="PROSITE" id="PS50016">
    <property type="entry name" value="ZF_PHD_2"/>
    <property type="match status" value="1"/>
</dbReference>
<dbReference type="PANTHER" id="PTHR13415:SF2">
    <property type="entry name" value="INTEGRATOR COMPLEX SUBUNIT 12"/>
    <property type="match status" value="1"/>
</dbReference>
<dbReference type="Gene3D" id="3.30.40.10">
    <property type="entry name" value="Zinc/RING finger domain, C3HC4 (zinc finger)"/>
    <property type="match status" value="1"/>
</dbReference>
<evidence type="ECO:0000256" key="8">
    <source>
        <dbReference type="PROSITE-ProRule" id="PRU00146"/>
    </source>
</evidence>
<evidence type="ECO:0000313" key="12">
    <source>
        <dbReference type="Proteomes" id="UP000008820"/>
    </source>
</evidence>
<evidence type="ECO:0000256" key="6">
    <source>
        <dbReference type="ARBA" id="ARBA00022833"/>
    </source>
</evidence>
<feature type="domain" description="PHD-type" evidence="10">
    <location>
        <begin position="204"/>
        <end position="260"/>
    </location>
</feature>
<feature type="compositionally biased region" description="Low complexity" evidence="9">
    <location>
        <begin position="263"/>
        <end position="303"/>
    </location>
</feature>
<evidence type="ECO:0000256" key="2">
    <source>
        <dbReference type="ARBA" id="ARBA00006009"/>
    </source>
</evidence>
<dbReference type="AlphaFoldDB" id="A0A903UC24"/>
<reference evidence="11 12" key="1">
    <citation type="submission" date="2017-06" db="EMBL/GenBank/DDBJ databases">
        <title>Aedes aegypti genome working group (AGWG) sequencing and assembly.</title>
        <authorList>
            <consortium name="Aedes aegypti Genome Working Group (AGWG)"/>
            <person name="Matthews B.J."/>
        </authorList>
    </citation>
    <scope>NUCLEOTIDE SEQUENCE [LARGE SCALE GENOMIC DNA]</scope>
    <source>
        <strain evidence="11 12">LVP_AGWG</strain>
    </source>
</reference>
<dbReference type="GO" id="GO:0160240">
    <property type="term" value="P:RNA polymerase II transcription initiation surveillance"/>
    <property type="evidence" value="ECO:0007669"/>
    <property type="project" value="UniProtKB-ARBA"/>
</dbReference>
<dbReference type="CDD" id="cd15501">
    <property type="entry name" value="PHD_Int12"/>
    <property type="match status" value="1"/>
</dbReference>
<dbReference type="InterPro" id="IPR051776">
    <property type="entry name" value="Integrator_subunit_12"/>
</dbReference>
<comment type="similarity">
    <text evidence="2">Belongs to the Integrator subunit 12 family.</text>
</comment>
<reference evidence="11" key="2">
    <citation type="submission" date="2025-08" db="UniProtKB">
        <authorList>
            <consortium name="EnsemblMetazoa"/>
        </authorList>
    </citation>
    <scope>IDENTIFICATION</scope>
    <source>
        <strain evidence="11">LVP_AGWG</strain>
    </source>
</reference>
<dbReference type="InterPro" id="IPR013083">
    <property type="entry name" value="Znf_RING/FYVE/PHD"/>
</dbReference>
<organism evidence="11 12">
    <name type="scientific">Aedes aegypti</name>
    <name type="common">Yellowfever mosquito</name>
    <name type="synonym">Culex aegypti</name>
    <dbReference type="NCBI Taxonomy" id="7159"/>
    <lineage>
        <taxon>Eukaryota</taxon>
        <taxon>Metazoa</taxon>
        <taxon>Ecdysozoa</taxon>
        <taxon>Arthropoda</taxon>
        <taxon>Hexapoda</taxon>
        <taxon>Insecta</taxon>
        <taxon>Pterygota</taxon>
        <taxon>Neoptera</taxon>
        <taxon>Endopterygota</taxon>
        <taxon>Diptera</taxon>
        <taxon>Nematocera</taxon>
        <taxon>Culicoidea</taxon>
        <taxon>Culicidae</taxon>
        <taxon>Culicinae</taxon>
        <taxon>Aedini</taxon>
        <taxon>Aedes</taxon>
        <taxon>Stegomyia</taxon>
    </lineage>
</organism>
<keyword evidence="5 8" id="KW-0863">Zinc-finger</keyword>
<evidence type="ECO:0000259" key="10">
    <source>
        <dbReference type="PROSITE" id="PS50016"/>
    </source>
</evidence>
<name>A0A903UC24_AEDAE</name>
<dbReference type="SUPFAM" id="SSF57903">
    <property type="entry name" value="FYVE/PHD zinc finger"/>
    <property type="match status" value="1"/>
</dbReference>
<feature type="region of interest" description="Disordered" evidence="9">
    <location>
        <begin position="142"/>
        <end position="175"/>
    </location>
</feature>
<dbReference type="InterPro" id="IPR019787">
    <property type="entry name" value="Znf_PHD-finger"/>
</dbReference>
<feature type="compositionally biased region" description="Polar residues" evidence="9">
    <location>
        <begin position="145"/>
        <end position="159"/>
    </location>
</feature>
<accession>A0A903UC24</accession>
<evidence type="ECO:0000256" key="4">
    <source>
        <dbReference type="ARBA" id="ARBA00022723"/>
    </source>
</evidence>
<evidence type="ECO:0000256" key="9">
    <source>
        <dbReference type="SAM" id="MobiDB-lite"/>
    </source>
</evidence>
<protein>
    <recommendedName>
        <fullName evidence="3">Integrator complex subunit 12</fullName>
    </recommendedName>
</protein>
<feature type="region of interest" description="Disordered" evidence="9">
    <location>
        <begin position="262"/>
        <end position="376"/>
    </location>
</feature>
<dbReference type="Proteomes" id="UP000008820">
    <property type="component" value="Chromosome 1"/>
</dbReference>
<dbReference type="PROSITE" id="PS01359">
    <property type="entry name" value="ZF_PHD_1"/>
    <property type="match status" value="1"/>
</dbReference>
<dbReference type="SMART" id="SM00249">
    <property type="entry name" value="PHD"/>
    <property type="match status" value="1"/>
</dbReference>
<dbReference type="GO" id="GO:0160232">
    <property type="term" value="C:INTAC complex"/>
    <property type="evidence" value="ECO:0007669"/>
    <property type="project" value="UniProtKB-ARBA"/>
</dbReference>
<dbReference type="InterPro" id="IPR039054">
    <property type="entry name" value="Int12_PHD"/>
</dbReference>
<dbReference type="OrthoDB" id="5846437at2759"/>
<evidence type="ECO:0000313" key="11">
    <source>
        <dbReference type="EnsemblMetazoa" id="AAEL007788-PB"/>
    </source>
</evidence>
<evidence type="ECO:0000256" key="1">
    <source>
        <dbReference type="ARBA" id="ARBA00004123"/>
    </source>
</evidence>
<dbReference type="EnsemblMetazoa" id="AAEL007788-RB">
    <property type="protein sequence ID" value="AAEL007788-PB"/>
    <property type="gene ID" value="AAEL007788"/>
</dbReference>
<keyword evidence="6" id="KW-0862">Zinc</keyword>
<dbReference type="GO" id="GO:0008270">
    <property type="term" value="F:zinc ion binding"/>
    <property type="evidence" value="ECO:0007669"/>
    <property type="project" value="UniProtKB-KW"/>
</dbReference>
<gene>
    <name evidence="11" type="primary">5569641</name>
</gene>
<feature type="compositionally biased region" description="Basic and acidic residues" evidence="9">
    <location>
        <begin position="312"/>
        <end position="348"/>
    </location>
</feature>
<proteinExistence type="inferred from homology"/>
<feature type="compositionally biased region" description="Gly residues" evidence="9">
    <location>
        <begin position="353"/>
        <end position="362"/>
    </location>
</feature>
<evidence type="ECO:0000256" key="7">
    <source>
        <dbReference type="ARBA" id="ARBA00023242"/>
    </source>
</evidence>
<dbReference type="FunFam" id="3.30.40.10:FF:000101">
    <property type="entry name" value="Integrator complex subunit 12"/>
    <property type="match status" value="1"/>
</dbReference>
<comment type="subcellular location">
    <subcellularLocation>
        <location evidence="1">Nucleus</location>
    </subcellularLocation>
</comment>
<evidence type="ECO:0000256" key="5">
    <source>
        <dbReference type="ARBA" id="ARBA00022771"/>
    </source>
</evidence>
<evidence type="ECO:0000256" key="3">
    <source>
        <dbReference type="ARBA" id="ARBA00016814"/>
    </source>
</evidence>
<dbReference type="GO" id="GO:0032039">
    <property type="term" value="C:integrator complex"/>
    <property type="evidence" value="ECO:0007669"/>
    <property type="project" value="UniProtKB-ARBA"/>
</dbReference>
<sequence length="404" mass="44249">MIVLQEKTRHLSNVKLYYLCLHCSFKCIEHSDLRRKTHIFLEKTEPIFNPSIQMMSSAVDIDPTFKHALKLLHSSNTDSAEKIRNLLDELIKQRYGGNKTLNSTLSKKHLAEESTAPGSNLYVRKQKPAPVVLRAVSPLIVSGPDSKQQSPAKSDQTAEGTALESLTVPPPPSGSIIVSISDGEGNDEDDDVVMEEDQLKELEDLMCIVCKRMEHTARNRLVECADCHSLYHQECHKPVISEADANDQENAWFCTLCKGKTISKSSSSSSPAVSSSTKVSSSSSSSHSKSSSSKNYDSSSSSSSKHHKSSKSSKEGSSHDRDRDRDRDRERDRDRSDRDREKDKEKSSKSSSSGGGGSGSSGGSSSAANAGAGTPNINIISADKRLQMMKKKAAKLHDSKRKHK</sequence>